<evidence type="ECO:0000313" key="3">
    <source>
        <dbReference type="Proteomes" id="UP000314294"/>
    </source>
</evidence>
<comment type="caution">
    <text evidence="2">The sequence shown here is derived from an EMBL/GenBank/DDBJ whole genome shotgun (WGS) entry which is preliminary data.</text>
</comment>
<reference evidence="2 3" key="1">
    <citation type="submission" date="2019-03" db="EMBL/GenBank/DDBJ databases">
        <title>First draft genome of Liparis tanakae, snailfish: a comprehensive survey of snailfish specific genes.</title>
        <authorList>
            <person name="Kim W."/>
            <person name="Song I."/>
            <person name="Jeong J.-H."/>
            <person name="Kim D."/>
            <person name="Kim S."/>
            <person name="Ryu S."/>
            <person name="Song J.Y."/>
            <person name="Lee S.K."/>
        </authorList>
    </citation>
    <scope>NUCLEOTIDE SEQUENCE [LARGE SCALE GENOMIC DNA]</scope>
    <source>
        <tissue evidence="2">Muscle</tissue>
    </source>
</reference>
<keyword evidence="1" id="KW-0472">Membrane</keyword>
<name>A0A4Z2I551_9TELE</name>
<keyword evidence="3" id="KW-1185">Reference proteome</keyword>
<dbReference type="EMBL" id="SRLO01000138">
    <property type="protein sequence ID" value="TNN72353.1"/>
    <property type="molecule type" value="Genomic_DNA"/>
</dbReference>
<evidence type="ECO:0000313" key="2">
    <source>
        <dbReference type="EMBL" id="TNN72353.1"/>
    </source>
</evidence>
<protein>
    <submittedName>
        <fullName evidence="2">Uncharacterized protein</fullName>
    </submittedName>
</protein>
<proteinExistence type="predicted"/>
<keyword evidence="1" id="KW-1133">Transmembrane helix</keyword>
<keyword evidence="1" id="KW-0812">Transmembrane</keyword>
<feature type="transmembrane region" description="Helical" evidence="1">
    <location>
        <begin position="58"/>
        <end position="76"/>
    </location>
</feature>
<sequence>MMEREVTEWDDRKSLERQKIHVIGNLSHPKASQQHQSSDLLPLSTCIGMKDFIEEDEWPRAIFIFIFFFFFPVGGIRKLFAPVVDLVESVRARHVGFLVSSQDREVVLSLGIDGENPVQRNTHLLIGVNILKSQMKQTISITTKSKKYRHDAEGRVCLFPCSRLTVALLPKAA</sequence>
<gene>
    <name evidence="2" type="ORF">EYF80_017392</name>
</gene>
<organism evidence="2 3">
    <name type="scientific">Liparis tanakae</name>
    <name type="common">Tanaka's snailfish</name>
    <dbReference type="NCBI Taxonomy" id="230148"/>
    <lineage>
        <taxon>Eukaryota</taxon>
        <taxon>Metazoa</taxon>
        <taxon>Chordata</taxon>
        <taxon>Craniata</taxon>
        <taxon>Vertebrata</taxon>
        <taxon>Euteleostomi</taxon>
        <taxon>Actinopterygii</taxon>
        <taxon>Neopterygii</taxon>
        <taxon>Teleostei</taxon>
        <taxon>Neoteleostei</taxon>
        <taxon>Acanthomorphata</taxon>
        <taxon>Eupercaria</taxon>
        <taxon>Perciformes</taxon>
        <taxon>Cottioidei</taxon>
        <taxon>Cottales</taxon>
        <taxon>Liparidae</taxon>
        <taxon>Liparis</taxon>
    </lineage>
</organism>
<dbReference type="Proteomes" id="UP000314294">
    <property type="component" value="Unassembled WGS sequence"/>
</dbReference>
<accession>A0A4Z2I551</accession>
<evidence type="ECO:0000256" key="1">
    <source>
        <dbReference type="SAM" id="Phobius"/>
    </source>
</evidence>
<dbReference type="AlphaFoldDB" id="A0A4Z2I551"/>